<dbReference type="EMBL" id="CP003740">
    <property type="protein sequence ID" value="AGI69159.1"/>
    <property type="molecule type" value="Genomic_DNA"/>
</dbReference>
<accession>M9R929</accession>
<dbReference type="RefSeq" id="WP_015501110.1">
    <property type="nucleotide sequence ID" value="NC_020911.1"/>
</dbReference>
<dbReference type="AlphaFoldDB" id="M9R929"/>
<feature type="domain" description="UspA" evidence="2">
    <location>
        <begin position="1"/>
        <end position="137"/>
    </location>
</feature>
<dbReference type="PANTHER" id="PTHR46268:SF6">
    <property type="entry name" value="UNIVERSAL STRESS PROTEIN UP12"/>
    <property type="match status" value="1"/>
</dbReference>
<dbReference type="InterPro" id="IPR014729">
    <property type="entry name" value="Rossmann-like_a/b/a_fold"/>
</dbReference>
<reference evidence="3 4" key="1">
    <citation type="journal article" date="2013" name="PLoS ONE">
        <title>Poles Apart: Arctic and Antarctic Octadecabacter strains Share High Genome Plasticity and a New Type of Xanthorhodopsin.</title>
        <authorList>
            <person name="Vollmers J."/>
            <person name="Voget S."/>
            <person name="Dietrich S."/>
            <person name="Gollnow K."/>
            <person name="Smits M."/>
            <person name="Meyer K."/>
            <person name="Brinkhoff T."/>
            <person name="Simon M."/>
            <person name="Daniel R."/>
        </authorList>
    </citation>
    <scope>NUCLEOTIDE SEQUENCE [LARGE SCALE GENOMIC DNA]</scope>
    <source>
        <strain evidence="3 4">307</strain>
    </source>
</reference>
<gene>
    <name evidence="3" type="ORF">OAN307_c36990</name>
</gene>
<dbReference type="Pfam" id="PF00582">
    <property type="entry name" value="Usp"/>
    <property type="match status" value="1"/>
</dbReference>
<organism evidence="3 4">
    <name type="scientific">Octadecabacter antarcticus 307</name>
    <dbReference type="NCBI Taxonomy" id="391626"/>
    <lineage>
        <taxon>Bacteria</taxon>
        <taxon>Pseudomonadati</taxon>
        <taxon>Pseudomonadota</taxon>
        <taxon>Alphaproteobacteria</taxon>
        <taxon>Rhodobacterales</taxon>
        <taxon>Roseobacteraceae</taxon>
        <taxon>Octadecabacter</taxon>
    </lineage>
</organism>
<evidence type="ECO:0000313" key="4">
    <source>
        <dbReference type="Proteomes" id="UP000005307"/>
    </source>
</evidence>
<dbReference type="STRING" id="391626.OAN307_c36990"/>
<evidence type="ECO:0000256" key="1">
    <source>
        <dbReference type="ARBA" id="ARBA00008791"/>
    </source>
</evidence>
<dbReference type="eggNOG" id="COG0589">
    <property type="taxonomic scope" value="Bacteria"/>
</dbReference>
<dbReference type="KEGG" id="oat:OAN307_c36990"/>
<dbReference type="InterPro" id="IPR006016">
    <property type="entry name" value="UspA"/>
</dbReference>
<dbReference type="OrthoDB" id="9792500at2"/>
<proteinExistence type="inferred from homology"/>
<dbReference type="InterPro" id="IPR006015">
    <property type="entry name" value="Universal_stress_UspA"/>
</dbReference>
<dbReference type="Proteomes" id="UP000005307">
    <property type="component" value="Chromosome"/>
</dbReference>
<keyword evidence="4" id="KW-1185">Reference proteome</keyword>
<name>M9R929_9RHOB</name>
<dbReference type="PANTHER" id="PTHR46268">
    <property type="entry name" value="STRESS RESPONSE PROTEIN NHAX"/>
    <property type="match status" value="1"/>
</dbReference>
<protein>
    <submittedName>
        <fullName evidence="3">Putative universal stress protein</fullName>
    </submittedName>
</protein>
<dbReference type="SUPFAM" id="SSF52402">
    <property type="entry name" value="Adenine nucleotide alpha hydrolases-like"/>
    <property type="match status" value="1"/>
</dbReference>
<dbReference type="Gene3D" id="3.40.50.620">
    <property type="entry name" value="HUPs"/>
    <property type="match status" value="1"/>
</dbReference>
<evidence type="ECO:0000313" key="3">
    <source>
        <dbReference type="EMBL" id="AGI69159.1"/>
    </source>
</evidence>
<comment type="similarity">
    <text evidence="1">Belongs to the universal stress protein A family.</text>
</comment>
<dbReference type="HOGENOM" id="CLU_049301_12_2_5"/>
<sequence length="138" mass="14623">MYNHIMVPVDLGHTKTLGRALETAADLAKHYGAKVTYVGVTSSAPGSVAHSPEEYQTKLGEFAKTQADAHTVETAAHSAISHDPSVDLDPTLLKAADEIGADLIVMQSHIPGLADHLWPSNGGKIARQAKCSVMVVRD</sequence>
<dbReference type="CDD" id="cd00293">
    <property type="entry name" value="USP-like"/>
    <property type="match status" value="1"/>
</dbReference>
<dbReference type="PRINTS" id="PR01438">
    <property type="entry name" value="UNVRSLSTRESS"/>
</dbReference>
<evidence type="ECO:0000259" key="2">
    <source>
        <dbReference type="Pfam" id="PF00582"/>
    </source>
</evidence>